<evidence type="ECO:0000313" key="4">
    <source>
        <dbReference type="EMBL" id="KAF2593078.1"/>
    </source>
</evidence>
<organism evidence="4">
    <name type="scientific">Brassica cretica</name>
    <name type="common">Mustard</name>
    <dbReference type="NCBI Taxonomy" id="69181"/>
    <lineage>
        <taxon>Eukaryota</taxon>
        <taxon>Viridiplantae</taxon>
        <taxon>Streptophyta</taxon>
        <taxon>Embryophyta</taxon>
        <taxon>Tracheophyta</taxon>
        <taxon>Spermatophyta</taxon>
        <taxon>Magnoliopsida</taxon>
        <taxon>eudicotyledons</taxon>
        <taxon>Gunneridae</taxon>
        <taxon>Pentapetalae</taxon>
        <taxon>rosids</taxon>
        <taxon>malvids</taxon>
        <taxon>Brassicales</taxon>
        <taxon>Brassicaceae</taxon>
        <taxon>Brassiceae</taxon>
        <taxon>Brassica</taxon>
    </lineage>
</organism>
<dbReference type="SUPFAM" id="SSF54534">
    <property type="entry name" value="FKBP-like"/>
    <property type="match status" value="1"/>
</dbReference>
<feature type="compositionally biased region" description="Basic and acidic residues" evidence="2">
    <location>
        <begin position="12"/>
        <end position="26"/>
    </location>
</feature>
<name>A0A8S9KHT7_BRACR</name>
<dbReference type="AlphaFoldDB" id="A0A8S9KHT7"/>
<dbReference type="EMBL" id="QGKY02000164">
    <property type="protein sequence ID" value="KAF2593078.1"/>
    <property type="molecule type" value="Genomic_DNA"/>
</dbReference>
<evidence type="ECO:0000259" key="3">
    <source>
        <dbReference type="Pfam" id="PF00254"/>
    </source>
</evidence>
<dbReference type="GO" id="GO:0003755">
    <property type="term" value="F:peptidyl-prolyl cis-trans isomerase activity"/>
    <property type="evidence" value="ECO:0007669"/>
    <property type="project" value="InterPro"/>
</dbReference>
<proteinExistence type="predicted"/>
<accession>A0A8S9KHT7</accession>
<dbReference type="Pfam" id="PF00254">
    <property type="entry name" value="FKBP_C"/>
    <property type="match status" value="1"/>
</dbReference>
<feature type="domain" description="PPIase FKBP-type" evidence="3">
    <location>
        <begin position="41"/>
        <end position="93"/>
    </location>
</feature>
<feature type="region of interest" description="Disordered" evidence="2">
    <location>
        <begin position="1"/>
        <end position="27"/>
    </location>
</feature>
<dbReference type="InterPro" id="IPR046357">
    <property type="entry name" value="PPIase_dom_sf"/>
</dbReference>
<protein>
    <recommendedName>
        <fullName evidence="1">Rotamase</fullName>
    </recommendedName>
</protein>
<comment type="caution">
    <text evidence="4">The sequence shown here is derived from an EMBL/GenBank/DDBJ whole genome shotgun (WGS) entry which is preliminary data.</text>
</comment>
<dbReference type="Gene3D" id="3.10.50.40">
    <property type="match status" value="1"/>
</dbReference>
<dbReference type="InterPro" id="IPR001179">
    <property type="entry name" value="PPIase_FKBP_dom"/>
</dbReference>
<reference evidence="4" key="1">
    <citation type="submission" date="2019-12" db="EMBL/GenBank/DDBJ databases">
        <title>Genome sequencing and annotation of Brassica cretica.</title>
        <authorList>
            <person name="Studholme D.J."/>
            <person name="Sarris P.F."/>
        </authorList>
    </citation>
    <scope>NUCLEOTIDE SEQUENCE</scope>
    <source>
        <strain evidence="4">PFS-102/07</strain>
        <tissue evidence="4">Leaf</tissue>
    </source>
</reference>
<evidence type="ECO:0000256" key="2">
    <source>
        <dbReference type="SAM" id="MobiDB-lite"/>
    </source>
</evidence>
<evidence type="ECO:0000256" key="1">
    <source>
        <dbReference type="ARBA" id="ARBA00029569"/>
    </source>
</evidence>
<gene>
    <name evidence="4" type="ORF">F2Q70_00043841</name>
</gene>
<sequence length="105" mass="11768">MDAAEQNHLLPKKKESETEDDKRELVESSGETWRRLRMVIRTLDGVVVESTRSECGGRGLPIRDVLGKSKMILGLLEGIPTMHKGETAMVTLETFVKIRSCPCKL</sequence>